<protein>
    <submittedName>
        <fullName evidence="2">Hisitidine kinase</fullName>
    </submittedName>
</protein>
<organism evidence="2 3">
    <name type="scientific">Mycobacterium szulgai</name>
    <dbReference type="NCBI Taxonomy" id="1787"/>
    <lineage>
        <taxon>Bacteria</taxon>
        <taxon>Bacillati</taxon>
        <taxon>Actinomycetota</taxon>
        <taxon>Actinomycetes</taxon>
        <taxon>Mycobacteriales</taxon>
        <taxon>Mycobacteriaceae</taxon>
        <taxon>Mycobacterium</taxon>
    </lineage>
</organism>
<comment type="caution">
    <text evidence="2">The sequence shown here is derived from an EMBL/GenBank/DDBJ whole genome shotgun (WGS) entry which is preliminary data.</text>
</comment>
<dbReference type="GO" id="GO:0016301">
    <property type="term" value="F:kinase activity"/>
    <property type="evidence" value="ECO:0007669"/>
    <property type="project" value="UniProtKB-KW"/>
</dbReference>
<name>A0A1X2FBE0_MYCSZ</name>
<accession>A0A1X2FBE0</accession>
<keyword evidence="2" id="KW-0418">Kinase</keyword>
<feature type="region of interest" description="Disordered" evidence="1">
    <location>
        <begin position="151"/>
        <end position="172"/>
    </location>
</feature>
<evidence type="ECO:0000313" key="3">
    <source>
        <dbReference type="Proteomes" id="UP000193317"/>
    </source>
</evidence>
<dbReference type="EMBL" id="LQPW01000016">
    <property type="protein sequence ID" value="ORX15755.1"/>
    <property type="molecule type" value="Genomic_DNA"/>
</dbReference>
<dbReference type="OrthoDB" id="5193907at2"/>
<dbReference type="GO" id="GO:0006355">
    <property type="term" value="P:regulation of DNA-templated transcription"/>
    <property type="evidence" value="ECO:0007669"/>
    <property type="project" value="InterPro"/>
</dbReference>
<dbReference type="InterPro" id="IPR010985">
    <property type="entry name" value="Ribbon_hlx_hlx"/>
</dbReference>
<evidence type="ECO:0000256" key="1">
    <source>
        <dbReference type="SAM" id="MobiDB-lite"/>
    </source>
</evidence>
<dbReference type="Gene3D" id="1.10.1220.10">
    <property type="entry name" value="Met repressor-like"/>
    <property type="match status" value="1"/>
</dbReference>
<dbReference type="AlphaFoldDB" id="A0A1X2FBE0"/>
<dbReference type="InterPro" id="IPR013321">
    <property type="entry name" value="Arc_rbn_hlx_hlx"/>
</dbReference>
<evidence type="ECO:0000313" key="2">
    <source>
        <dbReference type="EMBL" id="ORX15755.1"/>
    </source>
</evidence>
<keyword evidence="3" id="KW-1185">Reference proteome</keyword>
<reference evidence="2 3" key="1">
    <citation type="submission" date="2016-01" db="EMBL/GenBank/DDBJ databases">
        <title>The new phylogeny of the genus Mycobacterium.</title>
        <authorList>
            <person name="Tarcisio F."/>
            <person name="Conor M."/>
            <person name="Antonella G."/>
            <person name="Elisabetta G."/>
            <person name="Giulia F.S."/>
            <person name="Sara T."/>
            <person name="Anna F."/>
            <person name="Clotilde B."/>
            <person name="Roberto B."/>
            <person name="Veronica D.S."/>
            <person name="Fabio R."/>
            <person name="Monica P."/>
            <person name="Olivier J."/>
            <person name="Enrico T."/>
            <person name="Nicola S."/>
        </authorList>
    </citation>
    <scope>NUCLEOTIDE SEQUENCE [LARGE SCALE GENOMIC DNA]</scope>
    <source>
        <strain evidence="2 3">DSM 44166</strain>
    </source>
</reference>
<gene>
    <name evidence="2" type="ORF">AWC27_18900</name>
</gene>
<dbReference type="SUPFAM" id="SSF47598">
    <property type="entry name" value="Ribbon-helix-helix"/>
    <property type="match status" value="1"/>
</dbReference>
<proteinExistence type="predicted"/>
<dbReference type="RefSeq" id="WP_085669291.1">
    <property type="nucleotide sequence ID" value="NZ_JACKRU010000873.1"/>
</dbReference>
<dbReference type="Proteomes" id="UP000193317">
    <property type="component" value="Unassembled WGS sequence"/>
</dbReference>
<sequence length="172" mass="18227">MDLQPYVDAVRHELNLAAAAAGAEAQSLAERLTAPLESALRLALLEALSAAADEITGELAPRSVEVRLRGRDPEFVLSDGPHEPDTGDQHQVFEAHYQPLDGALDSGDGGTWRVTLRLPEGLRAAVEAAARRDGTSLNAWLVRAAAKASHGVGAPSDYSARGHGQHVTGWVR</sequence>
<keyword evidence="2" id="KW-0808">Transferase</keyword>